<dbReference type="InterPro" id="IPR056862">
    <property type="entry name" value="VWA7_N"/>
</dbReference>
<keyword evidence="2" id="KW-1185">Reference proteome</keyword>
<dbReference type="GeneID" id="108667814"/>
<feature type="domain" description="VWA7 N-terminal" evidence="1">
    <location>
        <begin position="8"/>
        <end position="236"/>
    </location>
</feature>
<organism evidence="2 3">
    <name type="scientific">Hyalella azteca</name>
    <name type="common">Amphipod</name>
    <dbReference type="NCBI Taxonomy" id="294128"/>
    <lineage>
        <taxon>Eukaryota</taxon>
        <taxon>Metazoa</taxon>
        <taxon>Ecdysozoa</taxon>
        <taxon>Arthropoda</taxon>
        <taxon>Crustacea</taxon>
        <taxon>Multicrustacea</taxon>
        <taxon>Malacostraca</taxon>
        <taxon>Eumalacostraca</taxon>
        <taxon>Peracarida</taxon>
        <taxon>Amphipoda</taxon>
        <taxon>Senticaudata</taxon>
        <taxon>Talitrida</taxon>
        <taxon>Talitroidea</taxon>
        <taxon>Hyalellidae</taxon>
        <taxon>Hyalella</taxon>
    </lineage>
</organism>
<gene>
    <name evidence="3" type="primary">LOC108667814</name>
</gene>
<proteinExistence type="predicted"/>
<protein>
    <submittedName>
        <fullName evidence="3">von Willebrand factor A domain-containing protein 7</fullName>
    </submittedName>
</protein>
<reference evidence="3" key="1">
    <citation type="submission" date="2025-08" db="UniProtKB">
        <authorList>
            <consortium name="RefSeq"/>
        </authorList>
    </citation>
    <scope>IDENTIFICATION</scope>
</reference>
<evidence type="ECO:0000259" key="1">
    <source>
        <dbReference type="Pfam" id="PF25107"/>
    </source>
</evidence>
<dbReference type="KEGG" id="hazt:108667814"/>
<dbReference type="OMA" id="IMATEHF"/>
<dbReference type="PANTHER" id="PTHR14905:SF7">
    <property type="entry name" value="VON WILLEBRAND FACTOR A DOMAIN-CONTAINING PROTEIN 7"/>
    <property type="match status" value="1"/>
</dbReference>
<sequence>MTLEEAYRAYNQYEYGYGNSHPSTKRLQRALQDIADAAAETHEGGMGTQPMYHFNNEQFETSHAVLQARWGRLVGALKSFDVTATRYLLGTSLAALQDFYAHSNWIELGHDSILEDLGLPGGTLPEVARFDEETCTPCHPTGTDCSGGLTDTVLTSGILTSDYLAAMETIPLSGKCQLPPRQVGRTQRVEEGISKDLPSACFSPRPDLHDRAATLAAQATSHYLNELRRAVGNQLFSHLLSLHWRPPVAIVTDSGINLPLTTWSNPVDKQPSYSTSYRLEPEEYIFVMYSNTLRGATGVFLSLIHI</sequence>
<dbReference type="Pfam" id="PF25107">
    <property type="entry name" value="VWA7_N"/>
    <property type="match status" value="1"/>
</dbReference>
<dbReference type="RefSeq" id="XP_018010373.1">
    <property type="nucleotide sequence ID" value="XM_018154884.1"/>
</dbReference>
<name>A0A8B7N9Z9_HYAAZ</name>
<dbReference type="InterPro" id="IPR052577">
    <property type="entry name" value="VWA7"/>
</dbReference>
<dbReference type="PANTHER" id="PTHR14905">
    <property type="entry name" value="NG37"/>
    <property type="match status" value="1"/>
</dbReference>
<dbReference type="AlphaFoldDB" id="A0A8B7N9Z9"/>
<evidence type="ECO:0000313" key="3">
    <source>
        <dbReference type="RefSeq" id="XP_018010373.1"/>
    </source>
</evidence>
<dbReference type="Proteomes" id="UP000694843">
    <property type="component" value="Unplaced"/>
</dbReference>
<evidence type="ECO:0000313" key="2">
    <source>
        <dbReference type="Proteomes" id="UP000694843"/>
    </source>
</evidence>
<dbReference type="OrthoDB" id="5985519at2759"/>
<accession>A0A8B7N9Z9</accession>